<evidence type="ECO:0000256" key="1">
    <source>
        <dbReference type="SAM" id="Phobius"/>
    </source>
</evidence>
<accession>A0AAN7WJF3</accession>
<protein>
    <recommendedName>
        <fullName evidence="4">Thioesterase domain-containing protein</fullName>
    </recommendedName>
</protein>
<evidence type="ECO:0000313" key="2">
    <source>
        <dbReference type="EMBL" id="KAK5781445.1"/>
    </source>
</evidence>
<name>A0AAN7WJF3_9SACH</name>
<keyword evidence="1" id="KW-1133">Transmembrane helix</keyword>
<reference evidence="3" key="1">
    <citation type="submission" date="2023-07" db="EMBL/GenBank/DDBJ databases">
        <title>A draft genome of Kazachstania heterogenica Y-27499.</title>
        <authorList>
            <person name="Donic C."/>
            <person name="Kralova J.S."/>
            <person name="Fidel L."/>
            <person name="Ben-Dor S."/>
            <person name="Jung S."/>
        </authorList>
    </citation>
    <scope>NUCLEOTIDE SEQUENCE [LARGE SCALE GENOMIC DNA]</scope>
    <source>
        <strain evidence="3">Y27499</strain>
    </source>
</reference>
<dbReference type="InterPro" id="IPR029069">
    <property type="entry name" value="HotDog_dom_sf"/>
</dbReference>
<dbReference type="EMBL" id="JAWIZZ010000035">
    <property type="protein sequence ID" value="KAK5781445.1"/>
    <property type="molecule type" value="Genomic_DNA"/>
</dbReference>
<dbReference type="Gene3D" id="3.10.129.10">
    <property type="entry name" value="Hotdog Thioesterase"/>
    <property type="match status" value="1"/>
</dbReference>
<organism evidence="2 3">
    <name type="scientific">Arxiozyma heterogenica</name>
    <dbReference type="NCBI Taxonomy" id="278026"/>
    <lineage>
        <taxon>Eukaryota</taxon>
        <taxon>Fungi</taxon>
        <taxon>Dikarya</taxon>
        <taxon>Ascomycota</taxon>
        <taxon>Saccharomycotina</taxon>
        <taxon>Saccharomycetes</taxon>
        <taxon>Saccharomycetales</taxon>
        <taxon>Saccharomycetaceae</taxon>
        <taxon>Arxiozyma</taxon>
    </lineage>
</organism>
<sequence>MFKSIFRNNIKRFSSTGVKYAENATKDFKLGSRGKTSSSMKQWIPISIFGGSFLFGWYLTKHMTFTDLMAYLRYDSLPQDALEVEKYKGEVLARLENLSIVKQLNANGYVEIHKPDMTGQVDGRKNRLVLQSLLSPGAIAIPPRFYYNPTTKDTVGIYHLGMKLTGYPFIVHGGILATILEDLMRESVKFVLDKKGEKIKDLKVSYRMPTLANQFVIVRTTSIEQNGKTVKLKADVMNQSGQRVLVQGSGSFKI</sequence>
<comment type="caution">
    <text evidence="2">The sequence shown here is derived from an EMBL/GenBank/DDBJ whole genome shotgun (WGS) entry which is preliminary data.</text>
</comment>
<feature type="transmembrane region" description="Helical" evidence="1">
    <location>
        <begin position="43"/>
        <end position="60"/>
    </location>
</feature>
<dbReference type="PANTHER" id="PTHR47260">
    <property type="entry name" value="UPF0644 PROTEIN PB2B4.06"/>
    <property type="match status" value="1"/>
</dbReference>
<keyword evidence="3" id="KW-1185">Reference proteome</keyword>
<evidence type="ECO:0008006" key="4">
    <source>
        <dbReference type="Google" id="ProtNLM"/>
    </source>
</evidence>
<keyword evidence="1" id="KW-0472">Membrane</keyword>
<dbReference type="PANTHER" id="PTHR47260:SF1">
    <property type="entry name" value="UPF0644 PROTEIN PB2B4.06"/>
    <property type="match status" value="1"/>
</dbReference>
<gene>
    <name evidence="2" type="ORF">RI543_000992</name>
</gene>
<dbReference type="CDD" id="cd03440">
    <property type="entry name" value="hot_dog"/>
    <property type="match status" value="1"/>
</dbReference>
<dbReference type="AlphaFoldDB" id="A0AAN7WJF3"/>
<dbReference type="Proteomes" id="UP001306508">
    <property type="component" value="Unassembled WGS sequence"/>
</dbReference>
<dbReference type="SUPFAM" id="SSF54637">
    <property type="entry name" value="Thioesterase/thiol ester dehydrase-isomerase"/>
    <property type="match status" value="1"/>
</dbReference>
<proteinExistence type="predicted"/>
<keyword evidence="1" id="KW-0812">Transmembrane</keyword>
<evidence type="ECO:0000313" key="3">
    <source>
        <dbReference type="Proteomes" id="UP001306508"/>
    </source>
</evidence>
<dbReference type="InterPro" id="IPR052061">
    <property type="entry name" value="PTE-AB_protein"/>
</dbReference>